<keyword evidence="2" id="KW-1185">Reference proteome</keyword>
<evidence type="ECO:0000313" key="2">
    <source>
        <dbReference type="Proteomes" id="UP000198600"/>
    </source>
</evidence>
<gene>
    <name evidence="1" type="ORF">SAMN05216202_2594</name>
</gene>
<accession>A0A1H2MY64</accession>
<proteinExistence type="predicted"/>
<name>A0A1H2MY64_9PSED</name>
<dbReference type="EMBL" id="LT629802">
    <property type="protein sequence ID" value="SDU97972.1"/>
    <property type="molecule type" value="Genomic_DNA"/>
</dbReference>
<sequence length="48" mass="5440">MNTLSEPPGRLSPRPSLPLFPLKHPVFRTLTFPGRLTAFCRARYSANQ</sequence>
<dbReference type="AlphaFoldDB" id="A0A1H2MY64"/>
<reference evidence="2" key="1">
    <citation type="submission" date="2016-10" db="EMBL/GenBank/DDBJ databases">
        <authorList>
            <person name="Varghese N."/>
            <person name="Submissions S."/>
        </authorList>
    </citation>
    <scope>NUCLEOTIDE SEQUENCE [LARGE SCALE GENOMIC DNA]</scope>
    <source>
        <strain evidence="2">LMG 2223</strain>
    </source>
</reference>
<dbReference type="Proteomes" id="UP000198600">
    <property type="component" value="Chromosome I"/>
</dbReference>
<protein>
    <submittedName>
        <fullName evidence="1">Uncharacterized protein</fullName>
    </submittedName>
</protein>
<dbReference type="STRING" id="46679.SAMN05216202_2594"/>
<evidence type="ECO:0000313" key="1">
    <source>
        <dbReference type="EMBL" id="SDU97972.1"/>
    </source>
</evidence>
<organism evidence="1 2">
    <name type="scientific">Pseudomonas mucidolens</name>
    <dbReference type="NCBI Taxonomy" id="46679"/>
    <lineage>
        <taxon>Bacteria</taxon>
        <taxon>Pseudomonadati</taxon>
        <taxon>Pseudomonadota</taxon>
        <taxon>Gammaproteobacteria</taxon>
        <taxon>Pseudomonadales</taxon>
        <taxon>Pseudomonadaceae</taxon>
        <taxon>Pseudomonas</taxon>
    </lineage>
</organism>